<comment type="caution">
    <text evidence="5">The sequence shown here is derived from an EMBL/GenBank/DDBJ whole genome shotgun (WGS) entry which is preliminary data.</text>
</comment>
<dbReference type="Proteomes" id="UP000245383">
    <property type="component" value="Unassembled WGS sequence"/>
</dbReference>
<organism evidence="5 6">
    <name type="scientific">Smittium simulii</name>
    <dbReference type="NCBI Taxonomy" id="133385"/>
    <lineage>
        <taxon>Eukaryota</taxon>
        <taxon>Fungi</taxon>
        <taxon>Fungi incertae sedis</taxon>
        <taxon>Zoopagomycota</taxon>
        <taxon>Kickxellomycotina</taxon>
        <taxon>Harpellomycetes</taxon>
        <taxon>Harpellales</taxon>
        <taxon>Legeriomycetaceae</taxon>
        <taxon>Smittium</taxon>
    </lineage>
</organism>
<dbReference type="STRING" id="133385.A0A2T9YLM6"/>
<name>A0A2T9YLM6_9FUNG</name>
<dbReference type="Pfam" id="PF16679">
    <property type="entry name" value="CDT1_C"/>
    <property type="match status" value="1"/>
</dbReference>
<keyword evidence="2" id="KW-0131">Cell cycle</keyword>
<reference evidence="5 6" key="1">
    <citation type="journal article" date="2018" name="MBio">
        <title>Comparative Genomics Reveals the Core Gene Toolbox for the Fungus-Insect Symbiosis.</title>
        <authorList>
            <person name="Wang Y."/>
            <person name="Stata M."/>
            <person name="Wang W."/>
            <person name="Stajich J.E."/>
            <person name="White M.M."/>
            <person name="Moncalvo J.M."/>
        </authorList>
    </citation>
    <scope>NUCLEOTIDE SEQUENCE [LARGE SCALE GENOMIC DNA]</scope>
    <source>
        <strain evidence="5 6">SWE-8-4</strain>
    </source>
</reference>
<feature type="compositionally biased region" description="Basic and acidic residues" evidence="3">
    <location>
        <begin position="146"/>
        <end position="162"/>
    </location>
</feature>
<dbReference type="InterPro" id="IPR038090">
    <property type="entry name" value="Cdt1_C_WH_dom_sf"/>
</dbReference>
<sequence>MEQRRDFFRKQLEKFVVDEYNTYLMRIPREKREDSGVGDITAGSDASSLARDKELFYEFVEKNLPPVPVFSIYQSVKAANDGLLEKCNDMAKNQQGALIPSKEKLLFDKPNIMPETKELNKSSTSSEQKEKPITRANQLLARIRAKQQETEQQSKRNHEKQSDVSSSSCLNTKEKARIISIIDCLNFIFGIEKKTVLPLLTAVSKLVDSLPTFLSPIEVQQLIVKLVSVAPEYFSIENIAEDGPNSSGSVITDCSLPNKNILFPNANNPTAIAHAASQEAKIVSTSILRINRKYSAAAIKSKIQAL</sequence>
<evidence type="ECO:0000256" key="3">
    <source>
        <dbReference type="SAM" id="MobiDB-lite"/>
    </source>
</evidence>
<accession>A0A2T9YLM6</accession>
<dbReference type="InterPro" id="IPR032054">
    <property type="entry name" value="Cdt1_C"/>
</dbReference>
<protein>
    <recommendedName>
        <fullName evidence="4">DNA replication factor Cdt1 C-terminal domain-containing protein</fullName>
    </recommendedName>
</protein>
<dbReference type="EMBL" id="MBFR01000134">
    <property type="protein sequence ID" value="PVU93235.1"/>
    <property type="molecule type" value="Genomic_DNA"/>
</dbReference>
<feature type="domain" description="DNA replication factor Cdt1 C-terminal" evidence="4">
    <location>
        <begin position="139"/>
        <end position="239"/>
    </location>
</feature>
<dbReference type="AlphaFoldDB" id="A0A2T9YLM6"/>
<dbReference type="OrthoDB" id="341730at2759"/>
<gene>
    <name evidence="5" type="ORF">BB561_003383</name>
</gene>
<evidence type="ECO:0000256" key="2">
    <source>
        <dbReference type="ARBA" id="ARBA00023306"/>
    </source>
</evidence>
<evidence type="ECO:0000313" key="5">
    <source>
        <dbReference type="EMBL" id="PVU93235.1"/>
    </source>
</evidence>
<dbReference type="Gene3D" id="1.10.10.1420">
    <property type="entry name" value="DNA replication factor Cdt1, C-terminal WH domain"/>
    <property type="match status" value="1"/>
</dbReference>
<feature type="region of interest" description="Disordered" evidence="3">
    <location>
        <begin position="146"/>
        <end position="167"/>
    </location>
</feature>
<evidence type="ECO:0000256" key="1">
    <source>
        <dbReference type="ARBA" id="ARBA00008356"/>
    </source>
</evidence>
<comment type="similarity">
    <text evidence="1">Belongs to the Cdt1 family.</text>
</comment>
<evidence type="ECO:0000313" key="6">
    <source>
        <dbReference type="Proteomes" id="UP000245383"/>
    </source>
</evidence>
<keyword evidence="6" id="KW-1185">Reference proteome</keyword>
<evidence type="ECO:0000259" key="4">
    <source>
        <dbReference type="Pfam" id="PF16679"/>
    </source>
</evidence>
<proteinExistence type="inferred from homology"/>